<feature type="transmembrane region" description="Helical" evidence="4">
    <location>
        <begin position="317"/>
        <end position="341"/>
    </location>
</feature>
<protein>
    <submittedName>
        <fullName evidence="6">MFS transporter</fullName>
    </submittedName>
</protein>
<dbReference type="InterPro" id="IPR036259">
    <property type="entry name" value="MFS_trans_sf"/>
</dbReference>
<dbReference type="Gene3D" id="1.20.1250.20">
    <property type="entry name" value="MFS general substrate transporter like domains"/>
    <property type="match status" value="1"/>
</dbReference>
<gene>
    <name evidence="6" type="ORF">E1N52_17485</name>
</gene>
<evidence type="ECO:0000313" key="7">
    <source>
        <dbReference type="Proteomes" id="UP000295606"/>
    </source>
</evidence>
<dbReference type="PANTHER" id="PTHR23534:SF1">
    <property type="entry name" value="MAJOR FACILITATOR SUPERFAMILY PROTEIN"/>
    <property type="match status" value="1"/>
</dbReference>
<feature type="transmembrane region" description="Helical" evidence="4">
    <location>
        <begin position="382"/>
        <end position="402"/>
    </location>
</feature>
<feature type="transmembrane region" description="Helical" evidence="4">
    <location>
        <begin position="227"/>
        <end position="246"/>
    </location>
</feature>
<dbReference type="PROSITE" id="PS50850">
    <property type="entry name" value="MFS"/>
    <property type="match status" value="1"/>
</dbReference>
<feature type="domain" description="Major facilitator superfamily (MFS) profile" evidence="5">
    <location>
        <begin position="226"/>
        <end position="422"/>
    </location>
</feature>
<keyword evidence="1 4" id="KW-0812">Transmembrane</keyword>
<evidence type="ECO:0000256" key="3">
    <source>
        <dbReference type="ARBA" id="ARBA00023136"/>
    </source>
</evidence>
<dbReference type="InterPro" id="IPR020846">
    <property type="entry name" value="MFS_dom"/>
</dbReference>
<dbReference type="Pfam" id="PF07690">
    <property type="entry name" value="MFS_1"/>
    <property type="match status" value="1"/>
</dbReference>
<evidence type="ECO:0000256" key="4">
    <source>
        <dbReference type="SAM" id="Phobius"/>
    </source>
</evidence>
<feature type="transmembrane region" description="Helical" evidence="4">
    <location>
        <begin position="89"/>
        <end position="108"/>
    </location>
</feature>
<evidence type="ECO:0000259" key="5">
    <source>
        <dbReference type="PROSITE" id="PS50850"/>
    </source>
</evidence>
<feature type="transmembrane region" description="Helical" evidence="4">
    <location>
        <begin position="60"/>
        <end position="82"/>
    </location>
</feature>
<keyword evidence="3 4" id="KW-0472">Membrane</keyword>
<evidence type="ECO:0000256" key="1">
    <source>
        <dbReference type="ARBA" id="ARBA00022692"/>
    </source>
</evidence>
<feature type="transmembrane region" description="Helical" evidence="4">
    <location>
        <begin position="179"/>
        <end position="199"/>
    </location>
</feature>
<sequence>MSEVNLGTVGDWRSSSKYAHARGNVARLTIAQALAGANSTVFYATGAIVGNTLAPSHALATLPISIFVVGMAASSLPAGAVAQRWGRRTAFMAGTACGVLAGLLAAWAVMLGSFWLFCVATFFGGAYAAVVLSFRFAAADCVPLERRPRALSFVMAGGVFAGVIGPQLVTWTMNLWSPYTFAATFLAQAAVGALAALVLQGVRLSKPTAAETAGGRPIGVIVRQPRFVTAVICAVVSYLLMNFLMTAAPLAMRMCGLSQRSSNLGIQWHVIAMYAPGFFTGRLIARFGAQRVVMAGLAFTALSAATGLLGVDVAHFWLTLILLGMGWNFGFVGASALVLECHQPEEKARVQSLNDFIVFGTMAFGSFLSGDLLATYGWNTVLGLSLVPLALAVIALLGQAVVSRRAPRWQSAISAPKGDEIG</sequence>
<feature type="transmembrane region" description="Helical" evidence="4">
    <location>
        <begin position="114"/>
        <end position="138"/>
    </location>
</feature>
<dbReference type="OrthoDB" id="8558006at2"/>
<evidence type="ECO:0000256" key="2">
    <source>
        <dbReference type="ARBA" id="ARBA00022989"/>
    </source>
</evidence>
<dbReference type="RefSeq" id="WP_133184013.1">
    <property type="nucleotide sequence ID" value="NZ_SMOD01000012.1"/>
</dbReference>
<proteinExistence type="predicted"/>
<dbReference type="AlphaFoldDB" id="A0A4R5LDP9"/>
<organism evidence="6 7">
    <name type="scientific">Paraburkholderia guartelaensis</name>
    <dbReference type="NCBI Taxonomy" id="2546446"/>
    <lineage>
        <taxon>Bacteria</taxon>
        <taxon>Pseudomonadati</taxon>
        <taxon>Pseudomonadota</taxon>
        <taxon>Betaproteobacteria</taxon>
        <taxon>Burkholderiales</taxon>
        <taxon>Burkholderiaceae</taxon>
        <taxon>Paraburkholderia</taxon>
    </lineage>
</organism>
<comment type="caution">
    <text evidence="6">The sequence shown here is derived from an EMBL/GenBank/DDBJ whole genome shotgun (WGS) entry which is preliminary data.</text>
</comment>
<dbReference type="Proteomes" id="UP000295606">
    <property type="component" value="Unassembled WGS sequence"/>
</dbReference>
<feature type="transmembrane region" description="Helical" evidence="4">
    <location>
        <begin position="266"/>
        <end position="285"/>
    </location>
</feature>
<dbReference type="EMBL" id="SMOD01000012">
    <property type="protein sequence ID" value="TDG07041.1"/>
    <property type="molecule type" value="Genomic_DNA"/>
</dbReference>
<dbReference type="SUPFAM" id="SSF103473">
    <property type="entry name" value="MFS general substrate transporter"/>
    <property type="match status" value="1"/>
</dbReference>
<keyword evidence="2 4" id="KW-1133">Transmembrane helix</keyword>
<reference evidence="6 7" key="1">
    <citation type="submission" date="2019-03" db="EMBL/GenBank/DDBJ databases">
        <title>Paraburkholderia sp. isolated from native Mimosa gymnas in Guartela State Park, Brazil.</title>
        <authorList>
            <person name="Paulitsch F."/>
            <person name="Hungria M."/>
            <person name="Delamuta J.R.M."/>
            <person name="Ribeiro R.A."/>
            <person name="Dall'Agnol R."/>
            <person name="Silva J.S.B."/>
        </authorList>
    </citation>
    <scope>NUCLEOTIDE SEQUENCE [LARGE SCALE GENOMIC DNA]</scope>
    <source>
        <strain evidence="6 7">CNPSo 3008</strain>
    </source>
</reference>
<feature type="transmembrane region" description="Helical" evidence="4">
    <location>
        <begin position="150"/>
        <end position="173"/>
    </location>
</feature>
<feature type="transmembrane region" description="Helical" evidence="4">
    <location>
        <begin position="292"/>
        <end position="311"/>
    </location>
</feature>
<dbReference type="PANTHER" id="PTHR23534">
    <property type="entry name" value="MFS PERMEASE"/>
    <property type="match status" value="1"/>
</dbReference>
<feature type="transmembrane region" description="Helical" evidence="4">
    <location>
        <begin position="353"/>
        <end position="376"/>
    </location>
</feature>
<name>A0A4R5LDP9_9BURK</name>
<evidence type="ECO:0000313" key="6">
    <source>
        <dbReference type="EMBL" id="TDG07041.1"/>
    </source>
</evidence>
<dbReference type="GO" id="GO:0022857">
    <property type="term" value="F:transmembrane transporter activity"/>
    <property type="evidence" value="ECO:0007669"/>
    <property type="project" value="InterPro"/>
</dbReference>
<dbReference type="InterPro" id="IPR011701">
    <property type="entry name" value="MFS"/>
</dbReference>
<accession>A0A4R5LDP9</accession>